<reference evidence="2 3" key="1">
    <citation type="journal article" date="2024" name="Ann. Entomol. Soc. Am.">
        <title>Genomic analyses of the southern and eastern yellowjacket wasps (Hymenoptera: Vespidae) reveal evolutionary signatures of social life.</title>
        <authorList>
            <person name="Catto M.A."/>
            <person name="Caine P.B."/>
            <person name="Orr S.E."/>
            <person name="Hunt B.G."/>
            <person name="Goodisman M.A.D."/>
        </authorList>
    </citation>
    <scope>NUCLEOTIDE SEQUENCE [LARGE SCALE GENOMIC DNA]</scope>
    <source>
        <strain evidence="2">233</strain>
        <tissue evidence="2">Head and thorax</tissue>
    </source>
</reference>
<proteinExistence type="predicted"/>
<organism evidence="2 3">
    <name type="scientific">Vespula squamosa</name>
    <name type="common">Southern yellow jacket</name>
    <name type="synonym">Wasp</name>
    <dbReference type="NCBI Taxonomy" id="30214"/>
    <lineage>
        <taxon>Eukaryota</taxon>
        <taxon>Metazoa</taxon>
        <taxon>Ecdysozoa</taxon>
        <taxon>Arthropoda</taxon>
        <taxon>Hexapoda</taxon>
        <taxon>Insecta</taxon>
        <taxon>Pterygota</taxon>
        <taxon>Neoptera</taxon>
        <taxon>Endopterygota</taxon>
        <taxon>Hymenoptera</taxon>
        <taxon>Apocrita</taxon>
        <taxon>Aculeata</taxon>
        <taxon>Vespoidea</taxon>
        <taxon>Vespidae</taxon>
        <taxon>Vespinae</taxon>
        <taxon>Vespula</taxon>
    </lineage>
</organism>
<protein>
    <submittedName>
        <fullName evidence="2">UPF0489 protein C5orf22 isoform X3</fullName>
    </submittedName>
</protein>
<accession>A0ABD2AZ54</accession>
<evidence type="ECO:0000313" key="3">
    <source>
        <dbReference type="Proteomes" id="UP001607302"/>
    </source>
</evidence>
<comment type="caution">
    <text evidence="2">The sequence shown here is derived from an EMBL/GenBank/DDBJ whole genome shotgun (WGS) entry which is preliminary data.</text>
</comment>
<name>A0ABD2AZ54_VESSQ</name>
<keyword evidence="1" id="KW-0175">Coiled coil</keyword>
<keyword evidence="3" id="KW-1185">Reference proteome</keyword>
<evidence type="ECO:0000256" key="1">
    <source>
        <dbReference type="SAM" id="Coils"/>
    </source>
</evidence>
<evidence type="ECO:0000313" key="2">
    <source>
        <dbReference type="EMBL" id="KAL2725631.1"/>
    </source>
</evidence>
<dbReference type="AlphaFoldDB" id="A0ABD2AZ54"/>
<feature type="coiled-coil region" evidence="1">
    <location>
        <begin position="527"/>
        <end position="565"/>
    </location>
</feature>
<gene>
    <name evidence="2" type="ORF">V1478_008304</name>
</gene>
<dbReference type="EMBL" id="JAUDFV010000138">
    <property type="protein sequence ID" value="KAL2725631.1"/>
    <property type="molecule type" value="Genomic_DNA"/>
</dbReference>
<dbReference type="Proteomes" id="UP001607302">
    <property type="component" value="Unassembled WGS sequence"/>
</dbReference>
<sequence>MESGVNEKKEEAMVALMHAPTYPAFPFLTFFSRGGSSITRVFEIFEALPTALGIALEIDVVRPCDLTSTSVVMLYVFGLTCTEPYFISEGLYAPLEDLDNTREITLHTMTIGLFIEDPGKLRALQNQTTPGIIMTFVRRKCTIRVPSSERIESSTGTFNDWNRNNTSIHTSINYVLVRQRSPVLTTLYERLTVKEVDREINKKTANCIAGSLLVHSSTFLILHGRRLKLRTTTDVLDHADKFVRSSKRSKDVVRRNDNYVTIRLSFQGYRKYTRVMVMVVAIVMIGQFLDTAASINYSDDVAKAINFIGQRPGYGSSVPVTVALLQRRIPLCSLFHDYAPDQANTLLTLVVTRMPAAGKLRKTINSTFNFVHLVVSYQLRKKNFAESIILGVGQVKVNKQKEWVQTVGYTKEFKDKIERRVRHRPALDSRWLPGNQGVNTHIGTCLDDEKTGQGEKKLNGARPWANAFTFADSRTPAHTELLFSSGEEERIRVTRLVNERESQWRESETRRIAHSGKQQPVPVYGYLREYERNRDESIVERASKQQDLELRKGDYETELDRLQGRWCNIEFTFKSRNDIYLELCSPVEKIDRLGEHKSYTFDLSFPMSVTRISQTS</sequence>